<dbReference type="PROSITE" id="PS50103">
    <property type="entry name" value="ZF_C3H1"/>
    <property type="match status" value="1"/>
</dbReference>
<evidence type="ECO:0000313" key="11">
    <source>
        <dbReference type="EMBL" id="KAG0151097.1"/>
    </source>
</evidence>
<dbReference type="PROSITE" id="PS50102">
    <property type="entry name" value="RRM"/>
    <property type="match status" value="1"/>
</dbReference>
<dbReference type="Pfam" id="PF01480">
    <property type="entry name" value="PWI"/>
    <property type="match status" value="1"/>
</dbReference>
<dbReference type="AlphaFoldDB" id="A0A9P6NVE2"/>
<dbReference type="SUPFAM" id="SSF90229">
    <property type="entry name" value="CCCH zinc finger"/>
    <property type="match status" value="1"/>
</dbReference>
<organism evidence="11 12">
    <name type="scientific">Cronartium quercuum f. sp. fusiforme G11</name>
    <dbReference type="NCBI Taxonomy" id="708437"/>
    <lineage>
        <taxon>Eukaryota</taxon>
        <taxon>Fungi</taxon>
        <taxon>Dikarya</taxon>
        <taxon>Basidiomycota</taxon>
        <taxon>Pucciniomycotina</taxon>
        <taxon>Pucciniomycetes</taxon>
        <taxon>Pucciniales</taxon>
        <taxon>Coleosporiaceae</taxon>
        <taxon>Cronartium</taxon>
    </lineage>
</organism>
<dbReference type="PANTHER" id="PTHR14398:SF0">
    <property type="entry name" value="ZINC FINGER PROTEIN SWM"/>
    <property type="match status" value="1"/>
</dbReference>
<evidence type="ECO:0000259" key="9">
    <source>
        <dbReference type="PROSITE" id="PS50102"/>
    </source>
</evidence>
<keyword evidence="1 7" id="KW-0479">Metal-binding</keyword>
<sequence>MQLDHLSAGYLKTWMISKLKPISDADPSVLSDYVTALLRHDQPTNQLKISCLNQLEDFLQKETSSFVHDLFEHLQAFDVNGRYTPPELITSGLLGKRSFSMENLSPAATTFSTLAEQTDHADTSLPIPQYTPTQSHPSFLHFPENQSGSPAPSAPFSAPSVRGQPFGGSPKPGRNAKRPRKSEICRDYHYRGFCARGDGCQFSHDDKDPNGSPRPNAPTATFSEPSHREGEASTSSQGLSRLNVIPPLPTSLIPGLPNSLPFTSDVITTLFPTNTLPIPNKKISPQPNRPPQSMPKTLRPQRSKTTLVVENIPQSSLSDRHVREYFANFGPLISVSVDVYNAQALVTFESADDASKAYSSPEPVFNNRFVKIHFRRFKAQDQQPRREGKRHQVTNQLPSYPSGPTQIVQNQTTSIKSSSERTSRSPVPNPKLESSLSQREAELREKIEEHKRLLEKLHLKQAFKRVGSIPSESSIKIEPSTSVLGLDGNCNDHHQTEEVCNRTKSLTPFDNEDQRGTDNQDIKPIIPSTENNIKRGWINKPVLKSREKSLPTNHYGTTWSKSIRSFKLDNRTSTLSIRDLPNFESRLAIQKHLEQFGTIVEIDESLELPDFNVRYLSRTSAEKALIHGRQVPGIGRITMNWLQSTTKTNAKIIENNKPSIIENEEESDGWKR</sequence>
<keyword evidence="12" id="KW-1185">Reference proteome</keyword>
<dbReference type="GO" id="GO:0008270">
    <property type="term" value="F:zinc ion binding"/>
    <property type="evidence" value="ECO:0007669"/>
    <property type="project" value="UniProtKB-KW"/>
</dbReference>
<evidence type="ECO:0000259" key="10">
    <source>
        <dbReference type="PROSITE" id="PS50103"/>
    </source>
</evidence>
<feature type="region of interest" description="Disordered" evidence="8">
    <location>
        <begin position="204"/>
        <end position="242"/>
    </location>
</feature>
<keyword evidence="4 6" id="KW-0694">RNA-binding</keyword>
<dbReference type="Gene3D" id="3.30.70.330">
    <property type="match status" value="1"/>
</dbReference>
<dbReference type="Gene3D" id="4.10.1000.10">
    <property type="entry name" value="Zinc finger, CCCH-type"/>
    <property type="match status" value="1"/>
</dbReference>
<evidence type="ECO:0000256" key="6">
    <source>
        <dbReference type="PROSITE-ProRule" id="PRU00176"/>
    </source>
</evidence>
<name>A0A9P6NVE2_9BASI</name>
<evidence type="ECO:0000313" key="12">
    <source>
        <dbReference type="Proteomes" id="UP000886653"/>
    </source>
</evidence>
<dbReference type="InterPro" id="IPR000571">
    <property type="entry name" value="Znf_CCCH"/>
</dbReference>
<dbReference type="GO" id="GO:0005634">
    <property type="term" value="C:nucleus"/>
    <property type="evidence" value="ECO:0007669"/>
    <property type="project" value="TreeGrafter"/>
</dbReference>
<dbReference type="CDD" id="cd12257">
    <property type="entry name" value="RRM1_RBM26_like"/>
    <property type="match status" value="1"/>
</dbReference>
<proteinExistence type="predicted"/>
<feature type="compositionally biased region" description="Basic and acidic residues" evidence="8">
    <location>
        <begin position="512"/>
        <end position="521"/>
    </location>
</feature>
<feature type="compositionally biased region" description="Low complexity" evidence="8">
    <location>
        <begin position="149"/>
        <end position="160"/>
    </location>
</feature>
<dbReference type="GO" id="GO:0003723">
    <property type="term" value="F:RNA binding"/>
    <property type="evidence" value="ECO:0007669"/>
    <property type="project" value="UniProtKB-UniRule"/>
</dbReference>
<comment type="caution">
    <text evidence="11">The sequence shown here is derived from an EMBL/GenBank/DDBJ whole genome shotgun (WGS) entry which is preliminary data.</text>
</comment>
<dbReference type="InterPro" id="IPR045137">
    <property type="entry name" value="RBM26/27"/>
</dbReference>
<dbReference type="PANTHER" id="PTHR14398">
    <property type="entry name" value="RNA RECOGNITION RRM/RNP DOMAIN"/>
    <property type="match status" value="1"/>
</dbReference>
<dbReference type="SMART" id="SM00360">
    <property type="entry name" value="RRM"/>
    <property type="match status" value="1"/>
</dbReference>
<evidence type="ECO:0000256" key="3">
    <source>
        <dbReference type="ARBA" id="ARBA00022833"/>
    </source>
</evidence>
<evidence type="ECO:0000256" key="1">
    <source>
        <dbReference type="ARBA" id="ARBA00022723"/>
    </source>
</evidence>
<protein>
    <recommendedName>
        <fullName evidence="13">RNA-binding protein 26</fullName>
    </recommendedName>
</protein>
<feature type="region of interest" description="Disordered" evidence="8">
    <location>
        <begin position="506"/>
        <end position="526"/>
    </location>
</feature>
<dbReference type="InterPro" id="IPR002483">
    <property type="entry name" value="PWI_dom"/>
</dbReference>
<reference evidence="11" key="1">
    <citation type="submission" date="2013-11" db="EMBL/GenBank/DDBJ databases">
        <title>Genome sequence of the fusiform rust pathogen reveals effectors for host alternation and coevolution with pine.</title>
        <authorList>
            <consortium name="DOE Joint Genome Institute"/>
            <person name="Smith K."/>
            <person name="Pendleton A."/>
            <person name="Kubisiak T."/>
            <person name="Anderson C."/>
            <person name="Salamov A."/>
            <person name="Aerts A."/>
            <person name="Riley R."/>
            <person name="Clum A."/>
            <person name="Lindquist E."/>
            <person name="Ence D."/>
            <person name="Campbell M."/>
            <person name="Kronenberg Z."/>
            <person name="Feau N."/>
            <person name="Dhillon B."/>
            <person name="Hamelin R."/>
            <person name="Burleigh J."/>
            <person name="Smith J."/>
            <person name="Yandell M."/>
            <person name="Nelson C."/>
            <person name="Grigoriev I."/>
            <person name="Davis J."/>
        </authorList>
    </citation>
    <scope>NUCLEOTIDE SEQUENCE</scope>
    <source>
        <strain evidence="11">G11</strain>
    </source>
</reference>
<dbReference type="OrthoDB" id="443401at2759"/>
<evidence type="ECO:0000256" key="7">
    <source>
        <dbReference type="PROSITE-ProRule" id="PRU00723"/>
    </source>
</evidence>
<dbReference type="InterPro" id="IPR000504">
    <property type="entry name" value="RRM_dom"/>
</dbReference>
<evidence type="ECO:0008006" key="13">
    <source>
        <dbReference type="Google" id="ProtNLM"/>
    </source>
</evidence>
<keyword evidence="2 7" id="KW-0863">Zinc-finger</keyword>
<dbReference type="SUPFAM" id="SSF54928">
    <property type="entry name" value="RNA-binding domain, RBD"/>
    <property type="match status" value="1"/>
</dbReference>
<dbReference type="InterPro" id="IPR035979">
    <property type="entry name" value="RBD_domain_sf"/>
</dbReference>
<dbReference type="SMART" id="SM00356">
    <property type="entry name" value="ZnF_C3H1"/>
    <property type="match status" value="1"/>
</dbReference>
<dbReference type="EMBL" id="MU167215">
    <property type="protein sequence ID" value="KAG0151097.1"/>
    <property type="molecule type" value="Genomic_DNA"/>
</dbReference>
<feature type="domain" description="RRM" evidence="9">
    <location>
        <begin position="305"/>
        <end position="384"/>
    </location>
</feature>
<evidence type="ECO:0000256" key="5">
    <source>
        <dbReference type="ARBA" id="ARBA00043866"/>
    </source>
</evidence>
<feature type="domain" description="C3H1-type" evidence="10">
    <location>
        <begin position="179"/>
        <end position="207"/>
    </location>
</feature>
<feature type="region of interest" description="Disordered" evidence="8">
    <location>
        <begin position="274"/>
        <end position="304"/>
    </location>
</feature>
<dbReference type="Gene3D" id="1.20.1390.10">
    <property type="entry name" value="PWI domain"/>
    <property type="match status" value="1"/>
</dbReference>
<dbReference type="InterPro" id="IPR012677">
    <property type="entry name" value="Nucleotide-bd_a/b_plait_sf"/>
</dbReference>
<evidence type="ECO:0000256" key="2">
    <source>
        <dbReference type="ARBA" id="ARBA00022771"/>
    </source>
</evidence>
<feature type="region of interest" description="Disordered" evidence="8">
    <location>
        <begin position="378"/>
        <end position="442"/>
    </location>
</feature>
<feature type="region of interest" description="Disordered" evidence="8">
    <location>
        <begin position="116"/>
        <end position="181"/>
    </location>
</feature>
<evidence type="ECO:0000256" key="8">
    <source>
        <dbReference type="SAM" id="MobiDB-lite"/>
    </source>
</evidence>
<feature type="zinc finger region" description="C3H1-type" evidence="7">
    <location>
        <begin position="179"/>
        <end position="207"/>
    </location>
</feature>
<keyword evidence="3 7" id="KW-0862">Zinc</keyword>
<feature type="compositionally biased region" description="Polar residues" evidence="8">
    <location>
        <begin position="393"/>
        <end position="411"/>
    </location>
</feature>
<dbReference type="InterPro" id="IPR036855">
    <property type="entry name" value="Znf_CCCH_sf"/>
</dbReference>
<gene>
    <name evidence="11" type="ORF">CROQUDRAFT_668179</name>
</gene>
<accession>A0A9P6NVE2</accession>
<comment type="function">
    <text evidence="5">May be involved in the turnover of nuclear polyadenylated (pA+) RNA.</text>
</comment>
<evidence type="ECO:0000256" key="4">
    <source>
        <dbReference type="ARBA" id="ARBA00022884"/>
    </source>
</evidence>
<dbReference type="Proteomes" id="UP000886653">
    <property type="component" value="Unassembled WGS sequence"/>
</dbReference>